<keyword evidence="1" id="KW-1015">Disulfide bond</keyword>
<dbReference type="CDD" id="cd00037">
    <property type="entry name" value="CLECT"/>
    <property type="match status" value="1"/>
</dbReference>
<name>A0A5E4Q605_9NEOP</name>
<evidence type="ECO:0000259" key="2">
    <source>
        <dbReference type="PROSITE" id="PS50041"/>
    </source>
</evidence>
<dbReference type="EMBL" id="FZQP02001559">
    <property type="protein sequence ID" value="VVC93170.1"/>
    <property type="molecule type" value="Genomic_DNA"/>
</dbReference>
<evidence type="ECO:0000313" key="3">
    <source>
        <dbReference type="EMBL" id="VVC93170.1"/>
    </source>
</evidence>
<proteinExistence type="predicted"/>
<evidence type="ECO:0000313" key="4">
    <source>
        <dbReference type="Proteomes" id="UP000324832"/>
    </source>
</evidence>
<evidence type="ECO:0000256" key="1">
    <source>
        <dbReference type="ARBA" id="ARBA00023157"/>
    </source>
</evidence>
<dbReference type="Gene3D" id="3.10.100.10">
    <property type="entry name" value="Mannose-Binding Protein A, subunit A"/>
    <property type="match status" value="1"/>
</dbReference>
<dbReference type="SMART" id="SM00034">
    <property type="entry name" value="CLECT"/>
    <property type="match status" value="1"/>
</dbReference>
<dbReference type="InterPro" id="IPR016186">
    <property type="entry name" value="C-type_lectin-like/link_sf"/>
</dbReference>
<protein>
    <recommendedName>
        <fullName evidence="2">C-type lectin domain-containing protein</fullName>
    </recommendedName>
</protein>
<dbReference type="PROSITE" id="PS50041">
    <property type="entry name" value="C_TYPE_LECTIN_2"/>
    <property type="match status" value="1"/>
</dbReference>
<accession>A0A5E4Q605</accession>
<gene>
    <name evidence="3" type="ORF">LSINAPIS_LOCUS5419</name>
</gene>
<feature type="domain" description="C-type lectin" evidence="2">
    <location>
        <begin position="140"/>
        <end position="250"/>
    </location>
</feature>
<dbReference type="Proteomes" id="UP000324832">
    <property type="component" value="Unassembled WGS sequence"/>
</dbReference>
<reference evidence="3 4" key="1">
    <citation type="submission" date="2017-07" db="EMBL/GenBank/DDBJ databases">
        <authorList>
            <person name="Talla V."/>
            <person name="Backstrom N."/>
        </authorList>
    </citation>
    <scope>NUCLEOTIDE SEQUENCE [LARGE SCALE GENOMIC DNA]</scope>
</reference>
<keyword evidence="4" id="KW-1185">Reference proteome</keyword>
<dbReference type="SUPFAM" id="SSF56436">
    <property type="entry name" value="C-type lectin-like"/>
    <property type="match status" value="1"/>
</dbReference>
<dbReference type="InterPro" id="IPR018378">
    <property type="entry name" value="C-type_lectin_CS"/>
</dbReference>
<organism evidence="3 4">
    <name type="scientific">Leptidea sinapis</name>
    <dbReference type="NCBI Taxonomy" id="189913"/>
    <lineage>
        <taxon>Eukaryota</taxon>
        <taxon>Metazoa</taxon>
        <taxon>Ecdysozoa</taxon>
        <taxon>Arthropoda</taxon>
        <taxon>Hexapoda</taxon>
        <taxon>Insecta</taxon>
        <taxon>Pterygota</taxon>
        <taxon>Neoptera</taxon>
        <taxon>Endopterygota</taxon>
        <taxon>Lepidoptera</taxon>
        <taxon>Glossata</taxon>
        <taxon>Ditrysia</taxon>
        <taxon>Papilionoidea</taxon>
        <taxon>Pieridae</taxon>
        <taxon>Dismorphiinae</taxon>
        <taxon>Leptidea</taxon>
    </lineage>
</organism>
<dbReference type="AlphaFoldDB" id="A0A5E4Q605"/>
<dbReference type="PROSITE" id="PS00615">
    <property type="entry name" value="C_TYPE_LECTIN_1"/>
    <property type="match status" value="1"/>
</dbReference>
<dbReference type="InterPro" id="IPR001304">
    <property type="entry name" value="C-type_lectin-like"/>
</dbReference>
<dbReference type="Pfam" id="PF00059">
    <property type="entry name" value="Lectin_C"/>
    <property type="match status" value="1"/>
</dbReference>
<sequence>MEEMSRIGPVKINMVITTAVALQIITASATMCSSDSKRHVPKYHLVQKFHRSKHSVAARANFISLTSCRRLGIEKKALALNFSPLYKSLEEDEFTCEVLKCPEVRGATSLTNDSRYDYYSIYAKPIADVNATCGPATGMFYFLQLQLNSSQSQLSCSNMGGVLADVSSEHRTDALSQLLIGAGVPSAFVGMQRSDQKFYTTNGDPLDCTSYRAWSPGHPRRNASYSCVVLTHQHTWRSVACEDTLPSLCEIMPGGPYEPGSLYSKKGHSNGSGAQPSPLPWIINYMNSDF</sequence>
<dbReference type="InterPro" id="IPR016187">
    <property type="entry name" value="CTDL_fold"/>
</dbReference>